<dbReference type="InterPro" id="IPR021857">
    <property type="entry name" value="DUF3467"/>
</dbReference>
<evidence type="ECO:0000313" key="1">
    <source>
        <dbReference type="EMBL" id="MFC3688054.1"/>
    </source>
</evidence>
<evidence type="ECO:0000313" key="2">
    <source>
        <dbReference type="Proteomes" id="UP001595685"/>
    </source>
</evidence>
<protein>
    <submittedName>
        <fullName evidence="1">DUF3467 domain-containing protein</fullName>
    </submittedName>
</protein>
<name>A0ABV7WF96_9MICO</name>
<organism evidence="1 2">
    <name type="scientific">Aquipuribacter hungaricus</name>
    <dbReference type="NCBI Taxonomy" id="545624"/>
    <lineage>
        <taxon>Bacteria</taxon>
        <taxon>Bacillati</taxon>
        <taxon>Actinomycetota</taxon>
        <taxon>Actinomycetes</taxon>
        <taxon>Micrococcales</taxon>
        <taxon>Intrasporangiaceae</taxon>
        <taxon>Aquipuribacter</taxon>
    </lineage>
</organism>
<dbReference type="RefSeq" id="WP_340292962.1">
    <property type="nucleotide sequence ID" value="NZ_JBBEOI010000090.1"/>
</dbReference>
<reference evidence="2" key="1">
    <citation type="journal article" date="2019" name="Int. J. Syst. Evol. Microbiol.">
        <title>The Global Catalogue of Microorganisms (GCM) 10K type strain sequencing project: providing services to taxonomists for standard genome sequencing and annotation.</title>
        <authorList>
            <consortium name="The Broad Institute Genomics Platform"/>
            <consortium name="The Broad Institute Genome Sequencing Center for Infectious Disease"/>
            <person name="Wu L."/>
            <person name="Ma J."/>
        </authorList>
    </citation>
    <scope>NUCLEOTIDE SEQUENCE [LARGE SCALE GENOMIC DNA]</scope>
    <source>
        <strain evidence="2">NCAIM B.02333</strain>
    </source>
</reference>
<dbReference type="Proteomes" id="UP001595685">
    <property type="component" value="Unassembled WGS sequence"/>
</dbReference>
<keyword evidence="2" id="KW-1185">Reference proteome</keyword>
<sequence length="90" mass="10041">MSEPTPGPGQIRVNMPDEMAGGDYADFVRVWHGKDIFTLDFAALVAPMSPEGTTARVVSRVRIPPSQVFEIMKALERSLTAWEKEHGQER</sequence>
<accession>A0ABV7WF96</accession>
<comment type="caution">
    <text evidence="1">The sequence shown here is derived from an EMBL/GenBank/DDBJ whole genome shotgun (WGS) entry which is preliminary data.</text>
</comment>
<dbReference type="Pfam" id="PF11950">
    <property type="entry name" value="DUF3467"/>
    <property type="match status" value="1"/>
</dbReference>
<gene>
    <name evidence="1" type="ORF">ACFOLH_06845</name>
</gene>
<proteinExistence type="predicted"/>
<dbReference type="EMBL" id="JBHRWW010000003">
    <property type="protein sequence ID" value="MFC3688054.1"/>
    <property type="molecule type" value="Genomic_DNA"/>
</dbReference>